<evidence type="ECO:0000313" key="3">
    <source>
        <dbReference type="Proteomes" id="UP001201163"/>
    </source>
</evidence>
<feature type="region of interest" description="Disordered" evidence="1">
    <location>
        <begin position="148"/>
        <end position="186"/>
    </location>
</feature>
<accession>A0AAD4LAM9</accession>
<feature type="compositionally biased region" description="Low complexity" evidence="1">
    <location>
        <begin position="149"/>
        <end position="158"/>
    </location>
</feature>
<gene>
    <name evidence="2" type="ORF">EDB92DRAFT_2117216</name>
</gene>
<dbReference type="AlphaFoldDB" id="A0AAD4LAM9"/>
<sequence length="331" mass="37450">MAVPQICVLPHYHLKSSDNVRTSGDHLQRTPGVAEKFYLATWTADADASINVVLMVPEAEWLSLCIDINFTPDRLRRLFHKHAELALSFSPISSLVSFTTPHSEYRRFIHTRYDSVLENLTRWPSAELPAISVVEDLVDDPTGWPTQPLRPRLLAAPRSHPRAPPARPGARDRPHPAPQPLKVGPLPHYLPRPLHFPLYRSRREKTPPLPLPCLRHLVIDLCNLFDDARTRATGPPLRITVCSRAKTLTLVNRRSAALPTRKDHVRDERSTVSSGYMIVDDGDEFAQSTEVRDAEDCPVVCLAGQKGRKEDIEYAEGCDHSVRWDIWEDTL</sequence>
<name>A0AAD4LAM9_9AGAM</name>
<protein>
    <submittedName>
        <fullName evidence="2">Uncharacterized protein</fullName>
    </submittedName>
</protein>
<evidence type="ECO:0000256" key="1">
    <source>
        <dbReference type="SAM" id="MobiDB-lite"/>
    </source>
</evidence>
<organism evidence="2 3">
    <name type="scientific">Lactarius akahatsu</name>
    <dbReference type="NCBI Taxonomy" id="416441"/>
    <lineage>
        <taxon>Eukaryota</taxon>
        <taxon>Fungi</taxon>
        <taxon>Dikarya</taxon>
        <taxon>Basidiomycota</taxon>
        <taxon>Agaricomycotina</taxon>
        <taxon>Agaricomycetes</taxon>
        <taxon>Russulales</taxon>
        <taxon>Russulaceae</taxon>
        <taxon>Lactarius</taxon>
    </lineage>
</organism>
<evidence type="ECO:0000313" key="2">
    <source>
        <dbReference type="EMBL" id="KAH8984102.1"/>
    </source>
</evidence>
<reference evidence="2" key="1">
    <citation type="submission" date="2022-01" db="EMBL/GenBank/DDBJ databases">
        <title>Comparative genomics reveals a dynamic genome evolution in the ectomycorrhizal milk-cap (Lactarius) mushrooms.</title>
        <authorList>
            <consortium name="DOE Joint Genome Institute"/>
            <person name="Lebreton A."/>
            <person name="Tang N."/>
            <person name="Kuo A."/>
            <person name="LaButti K."/>
            <person name="Drula E."/>
            <person name="Barry K."/>
            <person name="Clum A."/>
            <person name="Lipzen A."/>
            <person name="Mousain D."/>
            <person name="Ng V."/>
            <person name="Wang R."/>
            <person name="Wang X."/>
            <person name="Dai Y."/>
            <person name="Henrissat B."/>
            <person name="Grigoriev I.V."/>
            <person name="Guerin-Laguette A."/>
            <person name="Yu F."/>
            <person name="Martin F.M."/>
        </authorList>
    </citation>
    <scope>NUCLEOTIDE SEQUENCE</scope>
    <source>
        <strain evidence="2">QP</strain>
    </source>
</reference>
<keyword evidence="3" id="KW-1185">Reference proteome</keyword>
<comment type="caution">
    <text evidence="2">The sequence shown here is derived from an EMBL/GenBank/DDBJ whole genome shotgun (WGS) entry which is preliminary data.</text>
</comment>
<proteinExistence type="predicted"/>
<dbReference type="EMBL" id="JAKELL010000079">
    <property type="protein sequence ID" value="KAH8984102.1"/>
    <property type="molecule type" value="Genomic_DNA"/>
</dbReference>
<dbReference type="Proteomes" id="UP001201163">
    <property type="component" value="Unassembled WGS sequence"/>
</dbReference>